<dbReference type="Proteomes" id="UP000836387">
    <property type="component" value="Unassembled WGS sequence"/>
</dbReference>
<reference evidence="1" key="1">
    <citation type="submission" date="2020-04" db="EMBL/GenBank/DDBJ databases">
        <authorList>
            <person name="Broberg M."/>
        </authorList>
    </citation>
    <scope>NUCLEOTIDE SEQUENCE</scope>
</reference>
<organism evidence="1 2">
    <name type="scientific">Clonostachys rosea f. rosea IK726</name>
    <dbReference type="NCBI Taxonomy" id="1349383"/>
    <lineage>
        <taxon>Eukaryota</taxon>
        <taxon>Fungi</taxon>
        <taxon>Dikarya</taxon>
        <taxon>Ascomycota</taxon>
        <taxon>Pezizomycotina</taxon>
        <taxon>Sordariomycetes</taxon>
        <taxon>Hypocreomycetidae</taxon>
        <taxon>Hypocreales</taxon>
        <taxon>Bionectriaceae</taxon>
        <taxon>Clonostachys</taxon>
    </lineage>
</organism>
<proteinExistence type="predicted"/>
<evidence type="ECO:0000313" key="2">
    <source>
        <dbReference type="Proteomes" id="UP000836387"/>
    </source>
</evidence>
<gene>
    <name evidence="1" type="ORF">CRV2_00007809</name>
</gene>
<sequence>MDYRFKLSDSVRKLAADVKDDLGAETPLRRRINSEGVEVGAKGSVFEWDARDDSSHNLLFIQTMEDHRLTH</sequence>
<accession>A0ACA9TEP4</accession>
<name>A0ACA9TEP4_BIOOC</name>
<evidence type="ECO:0000313" key="1">
    <source>
        <dbReference type="EMBL" id="CAG9939372.1"/>
    </source>
</evidence>
<comment type="caution">
    <text evidence="1">The sequence shown here is derived from an EMBL/GenBank/DDBJ whole genome shotgun (WGS) entry which is preliminary data.</text>
</comment>
<reference evidence="1" key="2">
    <citation type="submission" date="2021-10" db="EMBL/GenBank/DDBJ databases">
        <authorList>
            <person name="Piombo E."/>
        </authorList>
    </citation>
    <scope>NUCLEOTIDE SEQUENCE</scope>
</reference>
<keyword evidence="2" id="KW-1185">Reference proteome</keyword>
<dbReference type="EMBL" id="CADEHS020000003">
    <property type="protein sequence ID" value="CAG9939372.1"/>
    <property type="molecule type" value="Genomic_DNA"/>
</dbReference>
<protein>
    <submittedName>
        <fullName evidence="1">Uncharacterized protein</fullName>
    </submittedName>
</protein>